<evidence type="ECO:0000256" key="9">
    <source>
        <dbReference type="SAM" id="MobiDB-lite"/>
    </source>
</evidence>
<dbReference type="Gene3D" id="3.90.1150.210">
    <property type="entry name" value="F-actin capping protein, beta subunit"/>
    <property type="match status" value="1"/>
</dbReference>
<reference evidence="10" key="1">
    <citation type="journal article" date="2020" name="Fungal Divers.">
        <title>Resolving the Mortierellaceae phylogeny through synthesis of multi-gene phylogenetics and phylogenomics.</title>
        <authorList>
            <person name="Vandepol N."/>
            <person name="Liber J."/>
            <person name="Desiro A."/>
            <person name="Na H."/>
            <person name="Kennedy M."/>
            <person name="Barry K."/>
            <person name="Grigoriev I.V."/>
            <person name="Miller A.N."/>
            <person name="O'Donnell K."/>
            <person name="Stajich J.E."/>
            <person name="Bonito G."/>
        </authorList>
    </citation>
    <scope>NUCLEOTIDE SEQUENCE</scope>
    <source>
        <strain evidence="10">NRRL 6426</strain>
    </source>
</reference>
<evidence type="ECO:0000256" key="7">
    <source>
        <dbReference type="ARBA" id="ARBA00023212"/>
    </source>
</evidence>
<dbReference type="GO" id="GO:0030036">
    <property type="term" value="P:actin cytoskeleton organization"/>
    <property type="evidence" value="ECO:0007669"/>
    <property type="project" value="InterPro"/>
</dbReference>
<dbReference type="Pfam" id="PF01115">
    <property type="entry name" value="F_actin_cap_B"/>
    <property type="match status" value="1"/>
</dbReference>
<organism evidence="10 11">
    <name type="scientific">Linnemannia schmuckeri</name>
    <dbReference type="NCBI Taxonomy" id="64567"/>
    <lineage>
        <taxon>Eukaryota</taxon>
        <taxon>Fungi</taxon>
        <taxon>Fungi incertae sedis</taxon>
        <taxon>Mucoromycota</taxon>
        <taxon>Mortierellomycotina</taxon>
        <taxon>Mortierellomycetes</taxon>
        <taxon>Mortierellales</taxon>
        <taxon>Mortierellaceae</taxon>
        <taxon>Linnemannia</taxon>
    </lineage>
</organism>
<dbReference type="EMBL" id="JAAAUQ010000048">
    <property type="protein sequence ID" value="KAF9155854.1"/>
    <property type="molecule type" value="Genomic_DNA"/>
</dbReference>
<evidence type="ECO:0000313" key="10">
    <source>
        <dbReference type="EMBL" id="KAF9155854.1"/>
    </source>
</evidence>
<keyword evidence="11" id="KW-1185">Reference proteome</keyword>
<dbReference type="InterPro" id="IPR037282">
    <property type="entry name" value="CapZ_alpha/beta"/>
</dbReference>
<dbReference type="SUPFAM" id="SSF90096">
    <property type="entry name" value="Subunits of heterodimeric actin filament capping protein Capz"/>
    <property type="match status" value="1"/>
</dbReference>
<comment type="similarity">
    <text evidence="2 8">Belongs to the F-actin-capping protein beta subunit family.</text>
</comment>
<sequence>MRERAMLETEGKPVDDPDDDVDAAFGTVGSRAVIDGVDGGTDGVSKMEQVQARSIARLSAAPAYPIPTASPFADPASSEPKEYVDEKAEADQEQQLDCALDLMRRLPPQNTEENLASLMTLLPELTEDLLSSIDQPLKVQTCEKSGKEYLLCDYNRDSNSYRSPWSNEFSPPLSDATYPSAKLRKLEIAANDAFDTYRELYFEGGVSSAYFWDLEDGAFAGVVLIKKIGDGKGRTKGAWDSIHIFEAQEKARNAHYKLTSTVMLYMLSSKSELGDMNLSGSMTRQAEMDGIVDDPSMHIANIGRMIEDMETKMRHLLKDVYFGKTKDTVNDLRSIESLAKVRKQQELQREIASKLQARQQ</sequence>
<feature type="compositionally biased region" description="Basic and acidic residues" evidence="9">
    <location>
        <begin position="1"/>
        <end position="15"/>
    </location>
</feature>
<evidence type="ECO:0000256" key="3">
    <source>
        <dbReference type="ARBA" id="ARBA00021859"/>
    </source>
</evidence>
<dbReference type="GO" id="GO:0005737">
    <property type="term" value="C:cytoplasm"/>
    <property type="evidence" value="ECO:0007669"/>
    <property type="project" value="InterPro"/>
</dbReference>
<dbReference type="InterPro" id="IPR042276">
    <property type="entry name" value="CapZ_alpha/beta_2"/>
</dbReference>
<comment type="subunit">
    <text evidence="8">Heterodimer of an alpha and a beta subunit.</text>
</comment>
<proteinExistence type="inferred from homology"/>
<evidence type="ECO:0000256" key="1">
    <source>
        <dbReference type="ARBA" id="ARBA00004245"/>
    </source>
</evidence>
<keyword evidence="4 8" id="KW-0117">Actin capping</keyword>
<dbReference type="InterPro" id="IPR019771">
    <property type="entry name" value="F-actin_capping_bsu_CS"/>
</dbReference>
<evidence type="ECO:0000256" key="6">
    <source>
        <dbReference type="ARBA" id="ARBA00023203"/>
    </source>
</evidence>
<comment type="caution">
    <text evidence="10">The sequence shown here is derived from an EMBL/GenBank/DDBJ whole genome shotgun (WGS) entry which is preliminary data.</text>
</comment>
<evidence type="ECO:0000256" key="5">
    <source>
        <dbReference type="ARBA" id="ARBA00022490"/>
    </source>
</evidence>
<dbReference type="Gene3D" id="1.20.58.570">
    <property type="match status" value="1"/>
</dbReference>
<evidence type="ECO:0000256" key="8">
    <source>
        <dbReference type="RuleBase" id="RU365078"/>
    </source>
</evidence>
<dbReference type="PRINTS" id="PR00192">
    <property type="entry name" value="FACTINCAPB"/>
</dbReference>
<dbReference type="InterPro" id="IPR043175">
    <property type="entry name" value="CAPZB_N"/>
</dbReference>
<keyword evidence="6 8" id="KW-0009">Actin-binding</keyword>
<evidence type="ECO:0000313" key="11">
    <source>
        <dbReference type="Proteomes" id="UP000748756"/>
    </source>
</evidence>
<dbReference type="PANTHER" id="PTHR10619:SF0">
    <property type="entry name" value="F-ACTIN-CAPPING PROTEIN SUBUNIT BETA ISOFORMS 1 AND 2"/>
    <property type="match status" value="1"/>
</dbReference>
<dbReference type="OrthoDB" id="9979678at2759"/>
<evidence type="ECO:0000256" key="2">
    <source>
        <dbReference type="ARBA" id="ARBA00006039"/>
    </source>
</evidence>
<dbReference type="InterPro" id="IPR001698">
    <property type="entry name" value="CAPZB"/>
</dbReference>
<keyword evidence="5 8" id="KW-0963">Cytoplasm</keyword>
<dbReference type="GO" id="GO:0008290">
    <property type="term" value="C:F-actin capping protein complex"/>
    <property type="evidence" value="ECO:0007669"/>
    <property type="project" value="UniProtKB-UniRule"/>
</dbReference>
<comment type="function">
    <text evidence="8">F-actin-capping proteins bind in a Ca(2+)-independent manner to the fast growing ends of actin filaments (barbed end) thereby blocking the exchange of subunits at these ends. Unlike other capping proteins (such as gelsolin and severin), these proteins do not sever actin filaments.</text>
</comment>
<protein>
    <recommendedName>
        <fullName evidence="3 8">F-actin-capping protein subunit beta</fullName>
    </recommendedName>
</protein>
<accession>A0A9P5VEY4</accession>
<gene>
    <name evidence="10" type="ORF">BG015_008325</name>
</gene>
<dbReference type="PROSITE" id="PS00231">
    <property type="entry name" value="F_ACTIN_CAPPING_BETA"/>
    <property type="match status" value="1"/>
</dbReference>
<dbReference type="GO" id="GO:0051016">
    <property type="term" value="P:barbed-end actin filament capping"/>
    <property type="evidence" value="ECO:0007669"/>
    <property type="project" value="UniProtKB-UniRule"/>
</dbReference>
<dbReference type="FunFam" id="3.90.1150.210:FF:000001">
    <property type="entry name" value="F-actin-capping protein subunit beta"/>
    <property type="match status" value="1"/>
</dbReference>
<feature type="region of interest" description="Disordered" evidence="9">
    <location>
        <begin position="1"/>
        <end position="24"/>
    </location>
</feature>
<dbReference type="Proteomes" id="UP000748756">
    <property type="component" value="Unassembled WGS sequence"/>
</dbReference>
<keyword evidence="7 8" id="KW-0206">Cytoskeleton</keyword>
<evidence type="ECO:0000256" key="4">
    <source>
        <dbReference type="ARBA" id="ARBA00022467"/>
    </source>
</evidence>
<dbReference type="AlphaFoldDB" id="A0A9P5VEY4"/>
<dbReference type="FunFam" id="1.20.58.570:FF:000001">
    <property type="entry name" value="F-actin-capping protein subunit beta"/>
    <property type="match status" value="1"/>
</dbReference>
<name>A0A9P5VEY4_9FUNG</name>
<dbReference type="PANTHER" id="PTHR10619">
    <property type="entry name" value="F-ACTIN-CAPPING PROTEIN SUBUNIT BETA"/>
    <property type="match status" value="1"/>
</dbReference>
<dbReference type="GO" id="GO:0000902">
    <property type="term" value="P:cell morphogenesis"/>
    <property type="evidence" value="ECO:0007669"/>
    <property type="project" value="TreeGrafter"/>
</dbReference>
<comment type="subcellular location">
    <subcellularLocation>
        <location evidence="1 8">Cytoplasm</location>
        <location evidence="1 8">Cytoskeleton</location>
    </subcellularLocation>
</comment>
<dbReference type="GO" id="GO:0051015">
    <property type="term" value="F:actin filament binding"/>
    <property type="evidence" value="ECO:0007669"/>
    <property type="project" value="TreeGrafter"/>
</dbReference>